<feature type="domain" description="6-hydroxymethylpterin diphosphokinase MptE-like" evidence="1">
    <location>
        <begin position="236"/>
        <end position="407"/>
    </location>
</feature>
<evidence type="ECO:0000259" key="1">
    <source>
        <dbReference type="Pfam" id="PF01973"/>
    </source>
</evidence>
<protein>
    <submittedName>
        <fullName evidence="2">Motility accessory factor</fullName>
    </submittedName>
</protein>
<dbReference type="RefSeq" id="WP_100590747.1">
    <property type="nucleotide sequence ID" value="NZ_CP015578.1"/>
</dbReference>
<accession>A0A1X9SND0</accession>
<proteinExistence type="predicted"/>
<dbReference type="AlphaFoldDB" id="A0A1X9SND0"/>
<sequence length="672" mass="77365">MQDYDKDIEARDFQEFQKILEARIKSEPTPSIFTKNIVALSAINFRLAKAVYDLETNRKFDVFAGKTNLDINIINTELKEPIYAKSPAEHTKAMLDEFKAKYALYPSLFFFGLGNGNFYAKLLQNQTHEKIIVFEPEIEIIFIAFNLCDFGADIFHERFIVAHPSYFRDGQIELICHFEAVIANIRNYNFHIYSDYYAKNYGDIAQKINQKIIESSSKVILNSGNDAYDNLLGIKHVIYNLPNVYSSLQLKDIIDLNISKNKTAIIASTGPSLNKQIELLKKVAPHALILIPDASYHVLKLHGIKPDFVTTMERVEKTSEFFQSQPSEFDNDIVFMAASLTHPQTSKNLEGRNRTYAHRPIRFEFLLKDDIPFMSRGPSSAHFAFDMALRLKCERIIFIGQDLAFGKDGASHAKGNMFENYIKEDGTITINPNARQRPQTAIAYGGVGEVKSTDVWNFFRGYFESMMEPVHHDYKVKVYNATEGGARIHGMIEKPFSELVDEILAENTAKSIIIPKPVGLQSAKSKIKSQKELIESFIKYGLEKQKLCEELFKKISKAVESANRDIERGKEPYYPKFYELKERIDRFKNNLKNDEIFDAGYYHVANNFCLHQEMEFGELMVRPENNKNDKDKKIFEYVRQHGYYFFSLAGMMEATRDTMSESLKSWDVELIS</sequence>
<gene>
    <name evidence="2" type="ORF">CLAN_1014</name>
</gene>
<dbReference type="Proteomes" id="UP000202031">
    <property type="component" value="Chromosome"/>
</dbReference>
<dbReference type="GeneID" id="46921485"/>
<reference evidence="3" key="2">
    <citation type="journal article" date="2017" name="Genome Biol. Evol.">
        <title>Comparative genomic analysis identifies a Campylobacter clade deficient in selenium metabolism.</title>
        <authorList>
            <person name="Miller W.G."/>
            <person name="Yee E."/>
            <person name="Lopes B.S."/>
            <person name="Chapman M.H."/>
            <person name="Huynh S."/>
            <person name="Bono J.L."/>
            <person name="Parker C.T."/>
            <person name="Strachan N.J.C."/>
            <person name="Forbes K.J."/>
        </authorList>
    </citation>
    <scope>NUCLEOTIDE SEQUENCE [LARGE SCALE GENOMIC DNA]</scope>
    <source>
        <strain evidence="3">NCTC 13004</strain>
    </source>
</reference>
<dbReference type="Pfam" id="PF01973">
    <property type="entry name" value="MptE-like"/>
    <property type="match status" value="1"/>
</dbReference>
<dbReference type="PANTHER" id="PTHR41786">
    <property type="entry name" value="MOTILITY ACCESSORY FACTOR MAF"/>
    <property type="match status" value="1"/>
</dbReference>
<dbReference type="KEGG" id="clx:CLAN_1014"/>
<name>A0A1X9SND0_9BACT</name>
<evidence type="ECO:0000313" key="2">
    <source>
        <dbReference type="EMBL" id="ARQ97751.1"/>
    </source>
</evidence>
<reference evidence="3" key="1">
    <citation type="journal article" date="2017" name="Genome Biol. Evol.">
        <title>Comparative Genomic Analysis Identifies a Campylobacter Clade Deficient in Selenium Metabolism.</title>
        <authorList>
            <person name="Miller W.G."/>
            <person name="Yee E."/>
            <person name="Lopes B.S."/>
            <person name="Chapman M.H."/>
            <person name="Huynh S."/>
            <person name="Bono J.L."/>
            <person name="Parker C.T."/>
            <person name="Strachan N.J.C."/>
            <person name="Forbes K.J."/>
        </authorList>
    </citation>
    <scope>NUCLEOTIDE SEQUENCE [LARGE SCALE GENOMIC DNA]</scope>
    <source>
        <strain evidence="3">NCTC 13004</strain>
    </source>
</reference>
<dbReference type="EMBL" id="CP015578">
    <property type="protein sequence ID" value="ARQ97751.1"/>
    <property type="molecule type" value="Genomic_DNA"/>
</dbReference>
<organism evidence="2 3">
    <name type="scientific">Campylobacter lanienae NCTC 13004</name>
    <dbReference type="NCBI Taxonomy" id="1031753"/>
    <lineage>
        <taxon>Bacteria</taxon>
        <taxon>Pseudomonadati</taxon>
        <taxon>Campylobacterota</taxon>
        <taxon>Epsilonproteobacteria</taxon>
        <taxon>Campylobacterales</taxon>
        <taxon>Campylobacteraceae</taxon>
        <taxon>Campylobacter</taxon>
    </lineage>
</organism>
<evidence type="ECO:0000313" key="3">
    <source>
        <dbReference type="Proteomes" id="UP000202031"/>
    </source>
</evidence>
<dbReference type="PANTHER" id="PTHR41786:SF1">
    <property type="entry name" value="6-HYDROXYMETHYLPTERIN DIPHOSPHOKINASE MPTE-LIKE DOMAIN-CONTAINING PROTEIN"/>
    <property type="match status" value="1"/>
</dbReference>
<dbReference type="InterPro" id="IPR002826">
    <property type="entry name" value="MptE-like"/>
</dbReference>